<accession>E1YKV8</accession>
<organism evidence="1">
    <name type="scientific">uncultured Desulfobacterium sp</name>
    <dbReference type="NCBI Taxonomy" id="201089"/>
    <lineage>
        <taxon>Bacteria</taxon>
        <taxon>Pseudomonadati</taxon>
        <taxon>Thermodesulfobacteriota</taxon>
        <taxon>Desulfobacteria</taxon>
        <taxon>Desulfobacterales</taxon>
        <taxon>Desulfobacteriaceae</taxon>
        <taxon>Desulfobacterium</taxon>
        <taxon>environmental samples</taxon>
    </lineage>
</organism>
<name>E1YKV8_9BACT</name>
<reference evidence="1" key="1">
    <citation type="journal article" date="2011" name="Environ. Microbiol.">
        <title>Genomic insights into the metabolic potential of the polycyclic aromatic hydrocarbon degrading sulfate-reducing Deltaproteobacterium N47.</title>
        <authorList>
            <person name="Bergmann F."/>
            <person name="Selesi D."/>
            <person name="Weinmaier T."/>
            <person name="Tischler P."/>
            <person name="Rattei T."/>
            <person name="Meckenstock R.U."/>
        </authorList>
    </citation>
    <scope>NUCLEOTIDE SEQUENCE</scope>
</reference>
<protein>
    <submittedName>
        <fullName evidence="1">Uncharacterized protein</fullName>
    </submittedName>
</protein>
<evidence type="ECO:0000313" key="1">
    <source>
        <dbReference type="EMBL" id="CBX30741.1"/>
    </source>
</evidence>
<gene>
    <name evidence="1" type="ORF">N47_E42530</name>
</gene>
<dbReference type="AlphaFoldDB" id="E1YKV8"/>
<dbReference type="EMBL" id="FR695877">
    <property type="protein sequence ID" value="CBX30741.1"/>
    <property type="molecule type" value="Genomic_DNA"/>
</dbReference>
<sequence>MLQHCRFKSWASFPGQAGFSHRHYCFRYLFRSSGYQLSGKPLISLYFYYYSFTCTLS</sequence>
<proteinExistence type="predicted"/>